<dbReference type="PANTHER" id="PTHR35007:SF1">
    <property type="entry name" value="PILUS ASSEMBLY PROTEIN"/>
    <property type="match status" value="1"/>
</dbReference>
<dbReference type="PANTHER" id="PTHR35007">
    <property type="entry name" value="INTEGRAL MEMBRANE PROTEIN-RELATED"/>
    <property type="match status" value="1"/>
</dbReference>
<proteinExistence type="predicted"/>
<evidence type="ECO:0000313" key="8">
    <source>
        <dbReference type="EMBL" id="RHC55318.1"/>
    </source>
</evidence>
<comment type="caution">
    <text evidence="8">The sequence shown here is derived from an EMBL/GenBank/DDBJ whole genome shotgun (WGS) entry which is preliminary data.</text>
</comment>
<feature type="transmembrane region" description="Helical" evidence="6">
    <location>
        <begin position="6"/>
        <end position="26"/>
    </location>
</feature>
<evidence type="ECO:0000259" key="7">
    <source>
        <dbReference type="Pfam" id="PF00482"/>
    </source>
</evidence>
<dbReference type="InterPro" id="IPR042094">
    <property type="entry name" value="T2SS_GspF_sf"/>
</dbReference>
<evidence type="ECO:0000256" key="6">
    <source>
        <dbReference type="SAM" id="Phobius"/>
    </source>
</evidence>
<name>A0A414AUM3_9FIRM</name>
<accession>A0A414AUM3</accession>
<evidence type="ECO:0000256" key="2">
    <source>
        <dbReference type="ARBA" id="ARBA00022475"/>
    </source>
</evidence>
<evidence type="ECO:0000256" key="1">
    <source>
        <dbReference type="ARBA" id="ARBA00004651"/>
    </source>
</evidence>
<evidence type="ECO:0000256" key="5">
    <source>
        <dbReference type="ARBA" id="ARBA00023136"/>
    </source>
</evidence>
<keyword evidence="3 6" id="KW-0812">Transmembrane</keyword>
<feature type="transmembrane region" description="Helical" evidence="6">
    <location>
        <begin position="104"/>
        <end position="128"/>
    </location>
</feature>
<dbReference type="RefSeq" id="WP_117625859.1">
    <property type="nucleotide sequence ID" value="NZ_CATYQV010000116.1"/>
</dbReference>
<dbReference type="Proteomes" id="UP000283975">
    <property type="component" value="Unassembled WGS sequence"/>
</dbReference>
<feature type="transmembrane region" description="Helical" evidence="6">
    <location>
        <begin position="287"/>
        <end position="306"/>
    </location>
</feature>
<feature type="domain" description="Type II secretion system protein GspF" evidence="7">
    <location>
        <begin position="148"/>
        <end position="271"/>
    </location>
</feature>
<dbReference type="Gene3D" id="1.20.81.30">
    <property type="entry name" value="Type II secretion system (T2SS), domain F"/>
    <property type="match status" value="1"/>
</dbReference>
<dbReference type="AlphaFoldDB" id="A0A414AUM3"/>
<keyword evidence="4 6" id="KW-1133">Transmembrane helix</keyword>
<keyword evidence="2" id="KW-1003">Cell membrane</keyword>
<gene>
    <name evidence="8" type="ORF">DW839_15505</name>
</gene>
<dbReference type="InterPro" id="IPR018076">
    <property type="entry name" value="T2SS_GspF_dom"/>
</dbReference>
<dbReference type="Pfam" id="PF00482">
    <property type="entry name" value="T2SSF"/>
    <property type="match status" value="1"/>
</dbReference>
<evidence type="ECO:0000313" key="9">
    <source>
        <dbReference type="Proteomes" id="UP000283975"/>
    </source>
</evidence>
<sequence>MNELMKAVIFGVYLFGVLLVLDSILFSKQNTLKKRLDRIQAMGNPGEELLREEPVQKKQFRRPAWFDVSGRLKKELDGAGIALNPVEFIAIWLASAAIPPAGGYIVTGSALIAAACLAVGAAIPTLVVKATRKKRLNQFSVQLGDTLMTVGNCLRSGFSIGQSIERVATDMPDPIGMEFRMAVMEMNYGESLENALTAVAVRMENKDLELVTTAIRIQQRAGGNLSEIIDNVSETIKDRIRIRKNLRTLTAQGRVSGMVLGGLPIVSLAAITIMNPEYTSAFYTTSFGVKALLLAAAMEAAGFLVINKIVNIQI</sequence>
<comment type="subcellular location">
    <subcellularLocation>
        <location evidence="1">Cell membrane</location>
        <topology evidence="1">Multi-pass membrane protein</topology>
    </subcellularLocation>
</comment>
<organism evidence="8 9">
    <name type="scientific">Enterocloster bolteae</name>
    <dbReference type="NCBI Taxonomy" id="208479"/>
    <lineage>
        <taxon>Bacteria</taxon>
        <taxon>Bacillati</taxon>
        <taxon>Bacillota</taxon>
        <taxon>Clostridia</taxon>
        <taxon>Lachnospirales</taxon>
        <taxon>Lachnospiraceae</taxon>
        <taxon>Enterocloster</taxon>
    </lineage>
</organism>
<reference evidence="8 9" key="1">
    <citation type="submission" date="2018-08" db="EMBL/GenBank/DDBJ databases">
        <title>A genome reference for cultivated species of the human gut microbiota.</title>
        <authorList>
            <person name="Zou Y."/>
            <person name="Xue W."/>
            <person name="Luo G."/>
        </authorList>
    </citation>
    <scope>NUCLEOTIDE SEQUENCE [LARGE SCALE GENOMIC DNA]</scope>
    <source>
        <strain evidence="8 9">AM35-14</strain>
    </source>
</reference>
<dbReference type="GO" id="GO:0005886">
    <property type="term" value="C:plasma membrane"/>
    <property type="evidence" value="ECO:0007669"/>
    <property type="project" value="UniProtKB-SubCell"/>
</dbReference>
<keyword evidence="5 6" id="KW-0472">Membrane</keyword>
<protein>
    <submittedName>
        <fullName evidence="8">Type II secretion protein F</fullName>
    </submittedName>
</protein>
<evidence type="ECO:0000256" key="4">
    <source>
        <dbReference type="ARBA" id="ARBA00022989"/>
    </source>
</evidence>
<dbReference type="EMBL" id="QSHZ01000015">
    <property type="protein sequence ID" value="RHC55318.1"/>
    <property type="molecule type" value="Genomic_DNA"/>
</dbReference>
<feature type="transmembrane region" description="Helical" evidence="6">
    <location>
        <begin position="255"/>
        <end position="275"/>
    </location>
</feature>
<evidence type="ECO:0000256" key="3">
    <source>
        <dbReference type="ARBA" id="ARBA00022692"/>
    </source>
</evidence>